<dbReference type="AlphaFoldDB" id="B0PA33"/>
<sequence length="77" mass="8773">MRSIYKGTQSARHPGFWGSALTAHGYTNRILHHKKPATMSIIAQSKTVLPDIHNRCHSSPLRSLRIYFVPMAILYQL</sequence>
<comment type="caution">
    <text evidence="1">The sequence shown here is derived from an EMBL/GenBank/DDBJ whole genome shotgun (WGS) entry which is preliminary data.</text>
</comment>
<keyword evidence="2" id="KW-1185">Reference proteome</keyword>
<dbReference type="EMBL" id="ABGD02000012">
    <property type="protein sequence ID" value="EDS11710.1"/>
    <property type="molecule type" value="Genomic_DNA"/>
</dbReference>
<dbReference type="Proteomes" id="UP000003803">
    <property type="component" value="Unassembled WGS sequence"/>
</dbReference>
<accession>B0PA33</accession>
<protein>
    <submittedName>
        <fullName evidence="1">Uncharacterized protein</fullName>
    </submittedName>
</protein>
<dbReference type="HOGENOM" id="CLU_2630353_0_0_9"/>
<reference evidence="1" key="2">
    <citation type="submission" date="2013-09" db="EMBL/GenBank/DDBJ databases">
        <title>Draft genome sequence of Anaerotruncus colihominis(DSM 17241).</title>
        <authorList>
            <person name="Sudarsanam P."/>
            <person name="Ley R."/>
            <person name="Guruge J."/>
            <person name="Turnbaugh P.J."/>
            <person name="Mahowald M."/>
            <person name="Liep D."/>
            <person name="Gordon J."/>
        </authorList>
    </citation>
    <scope>NUCLEOTIDE SEQUENCE</scope>
    <source>
        <strain evidence="1">DSM 17241</strain>
    </source>
</reference>
<evidence type="ECO:0000313" key="2">
    <source>
        <dbReference type="Proteomes" id="UP000003803"/>
    </source>
</evidence>
<proteinExistence type="predicted"/>
<evidence type="ECO:0000313" key="1">
    <source>
        <dbReference type="EMBL" id="EDS11710.1"/>
    </source>
</evidence>
<name>B0PA33_9FIRM</name>
<organism evidence="1 2">
    <name type="scientific">Anaerotruncus colihominis DSM 17241</name>
    <dbReference type="NCBI Taxonomy" id="445972"/>
    <lineage>
        <taxon>Bacteria</taxon>
        <taxon>Bacillati</taxon>
        <taxon>Bacillota</taxon>
        <taxon>Clostridia</taxon>
        <taxon>Eubacteriales</taxon>
        <taxon>Oscillospiraceae</taxon>
        <taxon>Anaerotruncus</taxon>
    </lineage>
</organism>
<reference evidence="1" key="1">
    <citation type="submission" date="2007-11" db="EMBL/GenBank/DDBJ databases">
        <authorList>
            <person name="Fulton L."/>
            <person name="Clifton S."/>
            <person name="Fulton B."/>
            <person name="Xu J."/>
            <person name="Minx P."/>
            <person name="Pepin K.H."/>
            <person name="Johnson M."/>
            <person name="Thiruvilangam P."/>
            <person name="Bhonagiri V."/>
            <person name="Nash W.E."/>
            <person name="Mardis E.R."/>
            <person name="Wilson R.K."/>
        </authorList>
    </citation>
    <scope>NUCLEOTIDE SEQUENCE [LARGE SCALE GENOMIC DNA]</scope>
    <source>
        <strain evidence="1">DSM 17241</strain>
    </source>
</reference>
<gene>
    <name evidence="1" type="ORF">ANACOL_01601</name>
</gene>